<dbReference type="SUPFAM" id="SSF56784">
    <property type="entry name" value="HAD-like"/>
    <property type="match status" value="1"/>
</dbReference>
<dbReference type="InterPro" id="IPR041492">
    <property type="entry name" value="HAD_2"/>
</dbReference>
<comment type="caution">
    <text evidence="1">The sequence shown here is derived from an EMBL/GenBank/DDBJ whole genome shotgun (WGS) entry which is preliminary data.</text>
</comment>
<reference evidence="1" key="1">
    <citation type="submission" date="2020-08" db="EMBL/GenBank/DDBJ databases">
        <authorList>
            <person name="Liu C."/>
            <person name="Sun Q."/>
        </authorList>
    </citation>
    <scope>NUCLEOTIDE SEQUENCE</scope>
    <source>
        <strain evidence="1">BX16</strain>
    </source>
</reference>
<sequence>MNISGAIFDLDGTLLDTTEIWEGVAARYITSLRKTPEPGLREKTKAMTLPMLCSYLKDEYRIATTESKIAKGFNTILREDYLESADIKQYVPILLEKFKQKGVAMCITTSTDKAIANEILVRLGIRDYFTFIMTCEEAGGDKESPKVFLDAHKKLGTPKDETIVVEDGLLAIRGAKEADFYVIAVADKNEEQNKAEIQELSDRYIESFEELL</sequence>
<accession>A0A923NDL8</accession>
<organism evidence="1 2">
    <name type="scientific">Lentihominibacter faecis</name>
    <dbReference type="NCBI Taxonomy" id="2764712"/>
    <lineage>
        <taxon>Bacteria</taxon>
        <taxon>Bacillati</taxon>
        <taxon>Bacillota</taxon>
        <taxon>Clostridia</taxon>
        <taxon>Peptostreptococcales</taxon>
        <taxon>Anaerovoracaceae</taxon>
        <taxon>Lentihominibacter</taxon>
    </lineage>
</organism>
<dbReference type="PRINTS" id="PR00413">
    <property type="entry name" value="HADHALOGNASE"/>
</dbReference>
<gene>
    <name evidence="1" type="ORF">H8876_09720</name>
</gene>
<dbReference type="RefSeq" id="WP_249287580.1">
    <property type="nucleotide sequence ID" value="NZ_JACRWC010000113.1"/>
</dbReference>
<dbReference type="InterPro" id="IPR036412">
    <property type="entry name" value="HAD-like_sf"/>
</dbReference>
<dbReference type="EMBL" id="JACRWC010000113">
    <property type="protein sequence ID" value="MBC6000276.1"/>
    <property type="molecule type" value="Genomic_DNA"/>
</dbReference>
<dbReference type="InterPro" id="IPR023198">
    <property type="entry name" value="PGP-like_dom2"/>
</dbReference>
<dbReference type="PANTHER" id="PTHR18901:SF38">
    <property type="entry name" value="PSEUDOURIDINE-5'-PHOSPHATASE"/>
    <property type="match status" value="1"/>
</dbReference>
<dbReference type="Gene3D" id="1.10.150.240">
    <property type="entry name" value="Putative phosphatase, domain 2"/>
    <property type="match status" value="1"/>
</dbReference>
<name>A0A923NDL8_9FIRM</name>
<dbReference type="Proteomes" id="UP000644115">
    <property type="component" value="Unassembled WGS sequence"/>
</dbReference>
<dbReference type="NCBIfam" id="TIGR01509">
    <property type="entry name" value="HAD-SF-IA-v3"/>
    <property type="match status" value="1"/>
</dbReference>
<dbReference type="InterPro" id="IPR023214">
    <property type="entry name" value="HAD_sf"/>
</dbReference>
<keyword evidence="2" id="KW-1185">Reference proteome</keyword>
<dbReference type="Pfam" id="PF13419">
    <property type="entry name" value="HAD_2"/>
    <property type="match status" value="1"/>
</dbReference>
<dbReference type="GO" id="GO:0016791">
    <property type="term" value="F:phosphatase activity"/>
    <property type="evidence" value="ECO:0007669"/>
    <property type="project" value="TreeGrafter"/>
</dbReference>
<dbReference type="InterPro" id="IPR006439">
    <property type="entry name" value="HAD-SF_hydro_IA"/>
</dbReference>
<protein>
    <submittedName>
        <fullName evidence="1">HAD family phosphatase</fullName>
    </submittedName>
</protein>
<dbReference type="SFLD" id="SFLDS00003">
    <property type="entry name" value="Haloacid_Dehalogenase"/>
    <property type="match status" value="1"/>
</dbReference>
<dbReference type="Gene3D" id="3.40.50.1000">
    <property type="entry name" value="HAD superfamily/HAD-like"/>
    <property type="match status" value="1"/>
</dbReference>
<evidence type="ECO:0000313" key="2">
    <source>
        <dbReference type="Proteomes" id="UP000644115"/>
    </source>
</evidence>
<dbReference type="PANTHER" id="PTHR18901">
    <property type="entry name" value="2-DEOXYGLUCOSE-6-PHOSPHATE PHOSPHATASE 2"/>
    <property type="match status" value="1"/>
</dbReference>
<evidence type="ECO:0000313" key="1">
    <source>
        <dbReference type="EMBL" id="MBC6000276.1"/>
    </source>
</evidence>
<dbReference type="SFLD" id="SFLDG01129">
    <property type="entry name" value="C1.5:_HAD__Beta-PGM__Phosphata"/>
    <property type="match status" value="1"/>
</dbReference>
<dbReference type="AlphaFoldDB" id="A0A923NDL8"/>
<proteinExistence type="predicted"/>